<proteinExistence type="predicted"/>
<accession>A0A845QD04</accession>
<keyword evidence="2" id="KW-0969">Cilium</keyword>
<dbReference type="GeneID" id="300654163"/>
<dbReference type="InterPro" id="IPR019704">
    <property type="entry name" value="Flagellar_assmbl_FliX_class2"/>
</dbReference>
<evidence type="ECO:0000313" key="3">
    <source>
        <dbReference type="Proteomes" id="UP000470384"/>
    </source>
</evidence>
<keyword evidence="2" id="KW-0966">Cell projection</keyword>
<organism evidence="2 3">
    <name type="scientific">Pyruvatibacter mobilis</name>
    <dbReference type="NCBI Taxonomy" id="1712261"/>
    <lineage>
        <taxon>Bacteria</taxon>
        <taxon>Pseudomonadati</taxon>
        <taxon>Pseudomonadota</taxon>
        <taxon>Alphaproteobacteria</taxon>
        <taxon>Hyphomicrobiales</taxon>
        <taxon>Parvibaculaceae</taxon>
        <taxon>Pyruvatibacter</taxon>
    </lineage>
</organism>
<keyword evidence="3" id="KW-1185">Reference proteome</keyword>
<keyword evidence="2" id="KW-0282">Flagellum</keyword>
<gene>
    <name evidence="2" type="ORF">GTQ45_12085</name>
</gene>
<evidence type="ECO:0000313" key="2">
    <source>
        <dbReference type="EMBL" id="NBG96473.1"/>
    </source>
</evidence>
<dbReference type="OrthoDB" id="8005693at2"/>
<feature type="compositionally biased region" description="Gly residues" evidence="1">
    <location>
        <begin position="1"/>
        <end position="19"/>
    </location>
</feature>
<dbReference type="Pfam" id="PF10768">
    <property type="entry name" value="FliX"/>
    <property type="match status" value="1"/>
</dbReference>
<reference evidence="2 3" key="1">
    <citation type="journal article" date="2016" name="Int. J. Syst. Evol. Microbiol.">
        <title>Pyruvatibacter mobilis gen. nov., sp. nov., a marine bacterium from the culture broth of Picochlorum sp. 122.</title>
        <authorList>
            <person name="Wang G."/>
            <person name="Tang M."/>
            <person name="Wu H."/>
            <person name="Dai S."/>
            <person name="Li T."/>
            <person name="Chen C."/>
            <person name="He H."/>
            <person name="Fan J."/>
            <person name="Xiang W."/>
            <person name="Li X."/>
        </authorList>
    </citation>
    <scope>NUCLEOTIDE SEQUENCE [LARGE SCALE GENOMIC DNA]</scope>
    <source>
        <strain evidence="2 3">GYP-11</strain>
    </source>
</reference>
<name>A0A845QD04_9HYPH</name>
<evidence type="ECO:0000256" key="1">
    <source>
        <dbReference type="SAM" id="MobiDB-lite"/>
    </source>
</evidence>
<dbReference type="RefSeq" id="WP_160588549.1">
    <property type="nucleotide sequence ID" value="NZ_BMHN01000001.1"/>
</dbReference>
<comment type="caution">
    <text evidence="2">The sequence shown here is derived from an EMBL/GenBank/DDBJ whole genome shotgun (WGS) entry which is preliminary data.</text>
</comment>
<dbReference type="AlphaFoldDB" id="A0A845QD04"/>
<sequence>MKVGGAGRAQGPAKTGGAGKARPGSGERFSIDSAAETDAPRGSHAVGGVAPVDALIALQEVGTATDGRSKAVARAESMLDILDDLKLSLLAGDIPKQKLQQLLKLVDQRRDSQTEFQDPRLSQVLDEIELRARVELAKYERILTG</sequence>
<protein>
    <submittedName>
        <fullName evidence="2">Flagellar assembly protein FliX</fullName>
    </submittedName>
</protein>
<feature type="region of interest" description="Disordered" evidence="1">
    <location>
        <begin position="1"/>
        <end position="46"/>
    </location>
</feature>
<dbReference type="GO" id="GO:0044781">
    <property type="term" value="P:bacterial-type flagellum organization"/>
    <property type="evidence" value="ECO:0007669"/>
    <property type="project" value="InterPro"/>
</dbReference>
<dbReference type="EMBL" id="WXYQ01000009">
    <property type="protein sequence ID" value="NBG96473.1"/>
    <property type="molecule type" value="Genomic_DNA"/>
</dbReference>
<dbReference type="Proteomes" id="UP000470384">
    <property type="component" value="Unassembled WGS sequence"/>
</dbReference>